<proteinExistence type="inferred from homology"/>
<dbReference type="SUPFAM" id="SSF49417">
    <property type="entry name" value="p53-like transcription factors"/>
    <property type="match status" value="1"/>
</dbReference>
<feature type="binding site" evidence="11">
    <location>
        <position position="68"/>
    </location>
    <ligand>
        <name>Zn(2+)</name>
        <dbReference type="ChEBI" id="CHEBI:29105"/>
    </ligand>
</feature>
<dbReference type="Gene3D" id="2.60.40.720">
    <property type="match status" value="1"/>
</dbReference>
<comment type="subcellular location">
    <subcellularLocation>
        <location evidence="1">Nucleus</location>
    </subcellularLocation>
</comment>
<evidence type="ECO:0000256" key="4">
    <source>
        <dbReference type="ARBA" id="ARBA00022723"/>
    </source>
</evidence>
<evidence type="ECO:0000256" key="1">
    <source>
        <dbReference type="ARBA" id="ARBA00004123"/>
    </source>
</evidence>
<evidence type="ECO:0000256" key="2">
    <source>
        <dbReference type="ARBA" id="ARBA00006167"/>
    </source>
</evidence>
<dbReference type="PRINTS" id="PR00386">
    <property type="entry name" value="P53SUPPRESSR"/>
</dbReference>
<dbReference type="Pfam" id="PF00870">
    <property type="entry name" value="P53"/>
    <property type="match status" value="1"/>
</dbReference>
<dbReference type="InterPro" id="IPR008967">
    <property type="entry name" value="p53-like_TF_DNA-bd_sf"/>
</dbReference>
<organism evidence="13">
    <name type="scientific">Anisakis simplex</name>
    <name type="common">Herring worm</name>
    <dbReference type="NCBI Taxonomy" id="6269"/>
    <lineage>
        <taxon>Eukaryota</taxon>
        <taxon>Metazoa</taxon>
        <taxon>Ecdysozoa</taxon>
        <taxon>Nematoda</taxon>
        <taxon>Chromadorea</taxon>
        <taxon>Rhabditida</taxon>
        <taxon>Spirurina</taxon>
        <taxon>Ascaridomorpha</taxon>
        <taxon>Ascaridoidea</taxon>
        <taxon>Anisakidae</taxon>
        <taxon>Anisakis</taxon>
        <taxon>Anisakis simplex complex</taxon>
    </lineage>
</organism>
<dbReference type="AlphaFoldDB" id="A0A0M3JFC5"/>
<comment type="similarity">
    <text evidence="2">Belongs to the p53 family.</text>
</comment>
<evidence type="ECO:0000313" key="13">
    <source>
        <dbReference type="WBParaSite" id="ASIM_0000632501-mRNA-1"/>
    </source>
</evidence>
<feature type="binding site" evidence="11">
    <location>
        <position position="71"/>
    </location>
    <ligand>
        <name>Zn(2+)</name>
        <dbReference type="ChEBI" id="CHEBI:29105"/>
    </ligand>
</feature>
<dbReference type="WBParaSite" id="ASIM_0000632501-mRNA-1">
    <property type="protein sequence ID" value="ASIM_0000632501-mRNA-1"/>
    <property type="gene ID" value="ASIM_0000632501"/>
</dbReference>
<evidence type="ECO:0000256" key="8">
    <source>
        <dbReference type="ARBA" id="ARBA00023159"/>
    </source>
</evidence>
<name>A0A0M3JFC5_ANISI</name>
<keyword evidence="6" id="KW-0805">Transcription regulation</keyword>
<feature type="domain" description="p53 DNA-binding" evidence="12">
    <location>
        <begin position="3"/>
        <end position="148"/>
    </location>
</feature>
<feature type="binding site" evidence="11">
    <location>
        <position position="131"/>
    </location>
    <ligand>
        <name>Zn(2+)</name>
        <dbReference type="ChEBI" id="CHEBI:29105"/>
    </ligand>
</feature>
<dbReference type="PANTHER" id="PTHR11447:SF16">
    <property type="entry name" value="P53 PROTEIN LONG FORM VARIANT 1"/>
    <property type="match status" value="1"/>
</dbReference>
<reference evidence="13" key="1">
    <citation type="submission" date="2017-02" db="UniProtKB">
        <authorList>
            <consortium name="WormBaseParasite"/>
        </authorList>
    </citation>
    <scope>IDENTIFICATION</scope>
</reference>
<evidence type="ECO:0000256" key="11">
    <source>
        <dbReference type="PIRSR" id="PIRSR602117-1"/>
    </source>
</evidence>
<dbReference type="PANTHER" id="PTHR11447">
    <property type="entry name" value="CELLULAR TUMOR ANTIGEN P53"/>
    <property type="match status" value="1"/>
</dbReference>
<evidence type="ECO:0000256" key="5">
    <source>
        <dbReference type="ARBA" id="ARBA00022833"/>
    </source>
</evidence>
<keyword evidence="10" id="KW-0539">Nucleus</keyword>
<feature type="binding site" evidence="11">
    <location>
        <position position="127"/>
    </location>
    <ligand>
        <name>Zn(2+)</name>
        <dbReference type="ChEBI" id="CHEBI:29105"/>
    </ligand>
</feature>
<dbReference type="GO" id="GO:0046872">
    <property type="term" value="F:metal ion binding"/>
    <property type="evidence" value="ECO:0007669"/>
    <property type="project" value="UniProtKB-KW"/>
</dbReference>
<keyword evidence="7" id="KW-0238">DNA-binding</keyword>
<keyword evidence="5 11" id="KW-0862">Zinc</keyword>
<dbReference type="InterPro" id="IPR012346">
    <property type="entry name" value="p53/RUNT-type_TF_DNA-bd_sf"/>
</dbReference>
<sequence>LKISVEPASKRKTSDYVFQSADRMLFARPFVYIPFIMELKRVPPADAVLQIMACYSRHEHSMVAVKRCAHHLSTDDTMIREHFIQCEHQSAVYVNCATPNDPSFIMLPLNELFSSLSPLFIPLKFTCFSSCTGGINRRAVHISFVLKSKLVYD</sequence>
<keyword evidence="4 11" id="KW-0479">Metal-binding</keyword>
<evidence type="ECO:0000256" key="7">
    <source>
        <dbReference type="ARBA" id="ARBA00023125"/>
    </source>
</evidence>
<protein>
    <submittedName>
        <fullName evidence="13">P53 domain-containing protein</fullName>
    </submittedName>
</protein>
<dbReference type="GO" id="GO:0006915">
    <property type="term" value="P:apoptotic process"/>
    <property type="evidence" value="ECO:0007669"/>
    <property type="project" value="UniProtKB-KW"/>
</dbReference>
<dbReference type="GO" id="GO:0000978">
    <property type="term" value="F:RNA polymerase II cis-regulatory region sequence-specific DNA binding"/>
    <property type="evidence" value="ECO:0007669"/>
    <property type="project" value="TreeGrafter"/>
</dbReference>
<comment type="cofactor">
    <cofactor evidence="11">
        <name>Zn(2+)</name>
        <dbReference type="ChEBI" id="CHEBI:29105"/>
    </cofactor>
    <text evidence="11">Binds 1 zinc ion per subunit.</text>
</comment>
<keyword evidence="9" id="KW-0804">Transcription</keyword>
<dbReference type="GO" id="GO:0005634">
    <property type="term" value="C:nucleus"/>
    <property type="evidence" value="ECO:0007669"/>
    <property type="project" value="UniProtKB-SubCell"/>
</dbReference>
<keyword evidence="8" id="KW-0010">Activator</keyword>
<dbReference type="InterPro" id="IPR002117">
    <property type="entry name" value="p53_tumour_suppressor"/>
</dbReference>
<accession>A0A0M3JFC5</accession>
<evidence type="ECO:0000256" key="10">
    <source>
        <dbReference type="ARBA" id="ARBA00023242"/>
    </source>
</evidence>
<keyword evidence="3" id="KW-0053">Apoptosis</keyword>
<dbReference type="GO" id="GO:0000981">
    <property type="term" value="F:DNA-binding transcription factor activity, RNA polymerase II-specific"/>
    <property type="evidence" value="ECO:0007669"/>
    <property type="project" value="TreeGrafter"/>
</dbReference>
<evidence type="ECO:0000256" key="3">
    <source>
        <dbReference type="ARBA" id="ARBA00022703"/>
    </source>
</evidence>
<evidence type="ECO:0000256" key="6">
    <source>
        <dbReference type="ARBA" id="ARBA00023015"/>
    </source>
</evidence>
<evidence type="ECO:0000256" key="9">
    <source>
        <dbReference type="ARBA" id="ARBA00023163"/>
    </source>
</evidence>
<evidence type="ECO:0000259" key="12">
    <source>
        <dbReference type="Pfam" id="PF00870"/>
    </source>
</evidence>
<dbReference type="InterPro" id="IPR011615">
    <property type="entry name" value="p53_DNA-bd"/>
</dbReference>